<proteinExistence type="predicted"/>
<evidence type="ECO:0000313" key="2">
    <source>
        <dbReference type="Proteomes" id="UP001367508"/>
    </source>
</evidence>
<evidence type="ECO:0000313" key="1">
    <source>
        <dbReference type="EMBL" id="KAK7314178.1"/>
    </source>
</evidence>
<dbReference type="EMBL" id="JAYMYQ010000009">
    <property type="protein sequence ID" value="KAK7314178.1"/>
    <property type="molecule type" value="Genomic_DNA"/>
</dbReference>
<keyword evidence="2" id="KW-1185">Reference proteome</keyword>
<protein>
    <submittedName>
        <fullName evidence="1">Uncharacterized protein</fullName>
    </submittedName>
</protein>
<comment type="caution">
    <text evidence="1">The sequence shown here is derived from an EMBL/GenBank/DDBJ whole genome shotgun (WGS) entry which is preliminary data.</text>
</comment>
<name>A0AAN9PZQ8_CANGL</name>
<dbReference type="AlphaFoldDB" id="A0AAN9PZQ8"/>
<accession>A0AAN9PZQ8</accession>
<reference evidence="1 2" key="1">
    <citation type="submission" date="2024-01" db="EMBL/GenBank/DDBJ databases">
        <title>The genomes of 5 underutilized Papilionoideae crops provide insights into root nodulation and disease resistanc.</title>
        <authorList>
            <person name="Jiang F."/>
        </authorList>
    </citation>
    <scope>NUCLEOTIDE SEQUENCE [LARGE SCALE GENOMIC DNA]</scope>
    <source>
        <strain evidence="1">LVBAO_FW01</strain>
        <tissue evidence="1">Leaves</tissue>
    </source>
</reference>
<dbReference type="Proteomes" id="UP001367508">
    <property type="component" value="Unassembled WGS sequence"/>
</dbReference>
<organism evidence="1 2">
    <name type="scientific">Canavalia gladiata</name>
    <name type="common">Sword bean</name>
    <name type="synonym">Dolichos gladiatus</name>
    <dbReference type="NCBI Taxonomy" id="3824"/>
    <lineage>
        <taxon>Eukaryota</taxon>
        <taxon>Viridiplantae</taxon>
        <taxon>Streptophyta</taxon>
        <taxon>Embryophyta</taxon>
        <taxon>Tracheophyta</taxon>
        <taxon>Spermatophyta</taxon>
        <taxon>Magnoliopsida</taxon>
        <taxon>eudicotyledons</taxon>
        <taxon>Gunneridae</taxon>
        <taxon>Pentapetalae</taxon>
        <taxon>rosids</taxon>
        <taxon>fabids</taxon>
        <taxon>Fabales</taxon>
        <taxon>Fabaceae</taxon>
        <taxon>Papilionoideae</taxon>
        <taxon>50 kb inversion clade</taxon>
        <taxon>NPAAA clade</taxon>
        <taxon>indigoferoid/millettioid clade</taxon>
        <taxon>Phaseoleae</taxon>
        <taxon>Canavalia</taxon>
    </lineage>
</organism>
<sequence>MCVWLREEPERVELERRNKGMNPGNLKWNNTMGVTQILKANVCKTFPMTLGINPRMVHFLANAFYC</sequence>
<gene>
    <name evidence="1" type="ORF">VNO77_39390</name>
</gene>